<dbReference type="Gene3D" id="3.40.430.10">
    <property type="entry name" value="Dihydrofolate Reductase, subunit A"/>
    <property type="match status" value="1"/>
</dbReference>
<keyword evidence="8" id="KW-0560">Oxidoreductase</keyword>
<evidence type="ECO:0000256" key="3">
    <source>
        <dbReference type="ARBA" id="ARBA00009723"/>
    </source>
</evidence>
<reference evidence="14" key="1">
    <citation type="submission" date="2013-07" db="EMBL/GenBank/DDBJ databases">
        <authorList>
            <consortium name="The Broad Institute Genome Sequencing Platform"/>
            <person name="Cuomo C."/>
            <person name="Litvintseva A."/>
            <person name="Chen Y."/>
            <person name="Heitman J."/>
            <person name="Sun S."/>
            <person name="Springer D."/>
            <person name="Dromer F."/>
            <person name="Young S.K."/>
            <person name="Zeng Q."/>
            <person name="Gargeya S."/>
            <person name="Fitzgerald M."/>
            <person name="Abouelleil A."/>
            <person name="Alvarado L."/>
            <person name="Berlin A.M."/>
            <person name="Chapman S.B."/>
            <person name="Dewar J."/>
            <person name="Goldberg J."/>
            <person name="Griggs A."/>
            <person name="Gujja S."/>
            <person name="Hansen M."/>
            <person name="Howarth C."/>
            <person name="Imamovic A."/>
            <person name="Larimer J."/>
            <person name="McCowan C."/>
            <person name="Murphy C."/>
            <person name="Pearson M."/>
            <person name="Priest M."/>
            <person name="Roberts A."/>
            <person name="Saif S."/>
            <person name="Shea T."/>
            <person name="Sykes S."/>
            <person name="Wortman J."/>
            <person name="Nusbaum C."/>
            <person name="Birren B."/>
        </authorList>
    </citation>
    <scope>NUCLEOTIDE SEQUENCE</scope>
    <source>
        <strain evidence="14">CBS 10117</strain>
    </source>
</reference>
<dbReference type="PANTHER" id="PTHR38011:SF7">
    <property type="entry name" value="2,5-DIAMINO-6-RIBOSYLAMINO-4(3H)-PYRIMIDINONE 5'-PHOSPHATE REDUCTASE"/>
    <property type="match status" value="1"/>
</dbReference>
<evidence type="ECO:0000256" key="12">
    <source>
        <dbReference type="ARBA" id="ARBA00049020"/>
    </source>
</evidence>
<gene>
    <name evidence="14" type="ORF">I303_107722</name>
</gene>
<dbReference type="AlphaFoldDB" id="A0AAJ8MKW6"/>
<comment type="catalytic activity">
    <reaction evidence="12">
        <text>2,5-diamino-6-(1-D-ribitylamino)pyrimidin-4(3H)-one 5'-phosphate + NADP(+) = 2,5-diamino-6-(1-D-ribosylamino)pyrimidin-4(3H)-one 5'-phosphate + NADPH + H(+)</text>
        <dbReference type="Rhea" id="RHEA:27278"/>
        <dbReference type="ChEBI" id="CHEBI:15378"/>
        <dbReference type="ChEBI" id="CHEBI:57783"/>
        <dbReference type="ChEBI" id="CHEBI:58349"/>
        <dbReference type="ChEBI" id="CHEBI:58890"/>
        <dbReference type="ChEBI" id="CHEBI:59545"/>
        <dbReference type="EC" id="1.1.1.302"/>
    </reaction>
</comment>
<evidence type="ECO:0000256" key="6">
    <source>
        <dbReference type="ARBA" id="ARBA00022619"/>
    </source>
</evidence>
<dbReference type="GO" id="GO:0008703">
    <property type="term" value="F:5-amino-6-(5-phosphoribosylamino)uracil reductase activity"/>
    <property type="evidence" value="ECO:0007669"/>
    <property type="project" value="InterPro"/>
</dbReference>
<dbReference type="KEGG" id="kdj:28971426"/>
<name>A0AAJ8MKW6_9TREE</name>
<organism evidence="14 15">
    <name type="scientific">Kwoniella dejecticola CBS 10117</name>
    <dbReference type="NCBI Taxonomy" id="1296121"/>
    <lineage>
        <taxon>Eukaryota</taxon>
        <taxon>Fungi</taxon>
        <taxon>Dikarya</taxon>
        <taxon>Basidiomycota</taxon>
        <taxon>Agaricomycotina</taxon>
        <taxon>Tremellomycetes</taxon>
        <taxon>Tremellales</taxon>
        <taxon>Cryptococcaceae</taxon>
        <taxon>Kwoniella</taxon>
    </lineage>
</organism>
<keyword evidence="15" id="KW-1185">Reference proteome</keyword>
<keyword evidence="7" id="KW-0521">NADP</keyword>
<evidence type="ECO:0000256" key="11">
    <source>
        <dbReference type="ARBA" id="ARBA00047550"/>
    </source>
</evidence>
<accession>A0AAJ8MKW6</accession>
<feature type="domain" description="Bacterial bifunctional deaminase-reductase C-terminal" evidence="13">
    <location>
        <begin position="22"/>
        <end position="247"/>
    </location>
</feature>
<comment type="pathway">
    <text evidence="2">Cofactor biosynthesis; riboflavin biosynthesis.</text>
</comment>
<proteinExistence type="inferred from homology"/>
<evidence type="ECO:0000256" key="7">
    <source>
        <dbReference type="ARBA" id="ARBA00022857"/>
    </source>
</evidence>
<dbReference type="EC" id="1.1.1.302" evidence="4"/>
<evidence type="ECO:0000256" key="2">
    <source>
        <dbReference type="ARBA" id="ARBA00005104"/>
    </source>
</evidence>
<dbReference type="InterPro" id="IPR002734">
    <property type="entry name" value="RibDG_C"/>
</dbReference>
<dbReference type="InterPro" id="IPR024072">
    <property type="entry name" value="DHFR-like_dom_sf"/>
</dbReference>
<dbReference type="InterPro" id="IPR050765">
    <property type="entry name" value="Riboflavin_Biosynth_HTPR"/>
</dbReference>
<evidence type="ECO:0000256" key="8">
    <source>
        <dbReference type="ARBA" id="ARBA00023002"/>
    </source>
</evidence>
<protein>
    <recommendedName>
        <fullName evidence="5">2,5-diamino-6-ribosylamino-4(3H)-pyrimidinone 5'-phosphate reductase</fullName>
        <ecNumber evidence="4">1.1.1.302</ecNumber>
    </recommendedName>
    <alternativeName>
        <fullName evidence="10">2,5-diamino-6-(5-phospho-D-ribosylamino)pyrimidin-4(3H)-one reductase</fullName>
    </alternativeName>
    <alternativeName>
        <fullName evidence="9">2,5-diamino-6-ribitylamino-4(3H)-pyrimidinone 5'-phosphate synthase</fullName>
    </alternativeName>
</protein>
<dbReference type="GO" id="GO:0009231">
    <property type="term" value="P:riboflavin biosynthetic process"/>
    <property type="evidence" value="ECO:0007669"/>
    <property type="project" value="UniProtKB-KW"/>
</dbReference>
<evidence type="ECO:0000259" key="13">
    <source>
        <dbReference type="Pfam" id="PF01872"/>
    </source>
</evidence>
<evidence type="ECO:0000256" key="10">
    <source>
        <dbReference type="ARBA" id="ARBA00031630"/>
    </source>
</evidence>
<dbReference type="Proteomes" id="UP000078595">
    <property type="component" value="Chromosome 10"/>
</dbReference>
<evidence type="ECO:0000256" key="9">
    <source>
        <dbReference type="ARBA" id="ARBA00030073"/>
    </source>
</evidence>
<dbReference type="Pfam" id="PF01872">
    <property type="entry name" value="RibD_C"/>
    <property type="match status" value="1"/>
</dbReference>
<reference evidence="14" key="2">
    <citation type="submission" date="2024-02" db="EMBL/GenBank/DDBJ databases">
        <title>Comparative genomics of Cryptococcus and Kwoniella reveals pathogenesis evolution and contrasting modes of karyotype evolution via chromosome fusion or intercentromeric recombination.</title>
        <authorList>
            <person name="Coelho M.A."/>
            <person name="David-Palma M."/>
            <person name="Shea T."/>
            <person name="Bowers K."/>
            <person name="McGinley-Smith S."/>
            <person name="Mohammad A.W."/>
            <person name="Gnirke A."/>
            <person name="Yurkov A.M."/>
            <person name="Nowrousian M."/>
            <person name="Sun S."/>
            <person name="Cuomo C.A."/>
            <person name="Heitman J."/>
        </authorList>
    </citation>
    <scope>NUCLEOTIDE SEQUENCE</scope>
    <source>
        <strain evidence="14">CBS 10117</strain>
    </source>
</reference>
<dbReference type="EMBL" id="CP144539">
    <property type="protein sequence ID" value="WWC65108.1"/>
    <property type="molecule type" value="Genomic_DNA"/>
</dbReference>
<comment type="catalytic activity">
    <reaction evidence="11">
        <text>2,5-diamino-6-(1-D-ribitylamino)pyrimidin-4(3H)-one 5'-phosphate + NAD(+) = 2,5-diamino-6-(1-D-ribosylamino)pyrimidin-4(3H)-one 5'-phosphate + NADH + H(+)</text>
        <dbReference type="Rhea" id="RHEA:27274"/>
        <dbReference type="ChEBI" id="CHEBI:15378"/>
        <dbReference type="ChEBI" id="CHEBI:57540"/>
        <dbReference type="ChEBI" id="CHEBI:57945"/>
        <dbReference type="ChEBI" id="CHEBI:58890"/>
        <dbReference type="ChEBI" id="CHEBI:59545"/>
        <dbReference type="EC" id="1.1.1.302"/>
    </reaction>
</comment>
<evidence type="ECO:0000256" key="1">
    <source>
        <dbReference type="ARBA" id="ARBA00003555"/>
    </source>
</evidence>
<sequence>MTTAPRFLVDHLPSASATVERPHVTLTWAQSLDSKIAGPGGLRVILSGPESMLMTHWMRSMHDAILIGVNTLILDNPRLQANLIPPELNLPPPQPLILDPKLRFPTDSRILHEWNTKPNQRGKTLRQPWIICGDNVPPERIKLVEDAGARVVPVELDQNGHIPPSSLPMILTSLNLRSVMIEGGSKVLSSFLHTPTRDDGSRLVDSAVVTVAPMFIGEGIGVVPLGEDVGLPKMKNVHTETMGKDAVMICHVEDQ</sequence>
<evidence type="ECO:0000256" key="4">
    <source>
        <dbReference type="ARBA" id="ARBA00012851"/>
    </source>
</evidence>
<dbReference type="PANTHER" id="PTHR38011">
    <property type="entry name" value="DIHYDROFOLATE REDUCTASE FAMILY PROTEIN (AFU_ORTHOLOGUE AFUA_8G06820)"/>
    <property type="match status" value="1"/>
</dbReference>
<dbReference type="RefSeq" id="XP_065825722.1">
    <property type="nucleotide sequence ID" value="XM_065969650.1"/>
</dbReference>
<evidence type="ECO:0000313" key="15">
    <source>
        <dbReference type="Proteomes" id="UP000078595"/>
    </source>
</evidence>
<evidence type="ECO:0000256" key="5">
    <source>
        <dbReference type="ARBA" id="ARBA00015035"/>
    </source>
</evidence>
<dbReference type="GeneID" id="28971426"/>
<evidence type="ECO:0000313" key="14">
    <source>
        <dbReference type="EMBL" id="WWC65108.1"/>
    </source>
</evidence>
<comment type="similarity">
    <text evidence="3">Belongs to the HTP reductase family.</text>
</comment>
<keyword evidence="6" id="KW-0686">Riboflavin biosynthesis</keyword>
<dbReference type="SUPFAM" id="SSF53597">
    <property type="entry name" value="Dihydrofolate reductase-like"/>
    <property type="match status" value="1"/>
</dbReference>
<comment type="function">
    <text evidence="1">Catalyzes an early step in riboflavin biosynthesis, the NADPH-dependent reduction of the ribose side chain of 2,5-diamino-6-ribosylamino-4(3H)-pyrimidinone 5'-phosphate, yielding 2,5-diamino-6-ribitylamino-4(3H)-pyrimidinone 5'-phosphate.</text>
</comment>